<proteinExistence type="predicted"/>
<dbReference type="Pfam" id="PF01042">
    <property type="entry name" value="Ribonuc_L-PSP"/>
    <property type="match status" value="1"/>
</dbReference>
<gene>
    <name evidence="1" type="ORF">SAMN06265173_10553</name>
</gene>
<dbReference type="CDD" id="cd00448">
    <property type="entry name" value="YjgF_YER057c_UK114_family"/>
    <property type="match status" value="1"/>
</dbReference>
<dbReference type="Proteomes" id="UP000316030">
    <property type="component" value="Unassembled WGS sequence"/>
</dbReference>
<dbReference type="Gene3D" id="3.30.1330.40">
    <property type="entry name" value="RutC-like"/>
    <property type="match status" value="1"/>
</dbReference>
<dbReference type="RefSeq" id="WP_142492536.1">
    <property type="nucleotide sequence ID" value="NZ_FXTO01000005.1"/>
</dbReference>
<dbReference type="SUPFAM" id="SSF55298">
    <property type="entry name" value="YjgF-like"/>
    <property type="match status" value="1"/>
</dbReference>
<dbReference type="PANTHER" id="PTHR11803:SF39">
    <property type="entry name" value="2-IMINOBUTANOATE_2-IMINOPROPANOATE DEAMINASE"/>
    <property type="match status" value="1"/>
</dbReference>
<keyword evidence="2" id="KW-1185">Reference proteome</keyword>
<dbReference type="AlphaFoldDB" id="A0A521C1X8"/>
<accession>A0A521C1X8</accession>
<evidence type="ECO:0000313" key="2">
    <source>
        <dbReference type="Proteomes" id="UP000316030"/>
    </source>
</evidence>
<dbReference type="InterPro" id="IPR006175">
    <property type="entry name" value="YjgF/YER057c/UK114"/>
</dbReference>
<organism evidence="1 2">
    <name type="scientific">Thalassovita litoralis</name>
    <dbReference type="NCBI Taxonomy" id="1010611"/>
    <lineage>
        <taxon>Bacteria</taxon>
        <taxon>Pseudomonadati</taxon>
        <taxon>Pseudomonadota</taxon>
        <taxon>Alphaproteobacteria</taxon>
        <taxon>Rhodobacterales</taxon>
        <taxon>Roseobacteraceae</taxon>
        <taxon>Thalassovita</taxon>
    </lineage>
</organism>
<dbReference type="OrthoDB" id="9808943at2"/>
<dbReference type="EMBL" id="FXTO01000005">
    <property type="protein sequence ID" value="SMO53398.1"/>
    <property type="molecule type" value="Genomic_DNA"/>
</dbReference>
<evidence type="ECO:0000313" key="1">
    <source>
        <dbReference type="EMBL" id="SMO53398.1"/>
    </source>
</evidence>
<reference evidence="1 2" key="1">
    <citation type="submission" date="2017-05" db="EMBL/GenBank/DDBJ databases">
        <authorList>
            <person name="Varghese N."/>
            <person name="Submissions S."/>
        </authorList>
    </citation>
    <scope>NUCLEOTIDE SEQUENCE [LARGE SCALE GENOMIC DNA]</scope>
    <source>
        <strain evidence="1 2">DSM 29506</strain>
    </source>
</reference>
<name>A0A521C1X8_9RHOB</name>
<protein>
    <submittedName>
        <fullName evidence="1">2-iminobutanoate/2-iminopropanoate deaminase</fullName>
    </submittedName>
</protein>
<dbReference type="GO" id="GO:0019239">
    <property type="term" value="F:deaminase activity"/>
    <property type="evidence" value="ECO:0007669"/>
    <property type="project" value="TreeGrafter"/>
</dbReference>
<sequence length="113" mass="12151">MNIPLSKLRRDGDTLYLSGELGFDADGTLPDGVEAQTRNCIANIRKTLATQGLDLSDVLSCTCYLTDAADFAAFNAIYAEAFAEPYPVRTTVGCFLMLPKAVVEITVIAKARA</sequence>
<dbReference type="PANTHER" id="PTHR11803">
    <property type="entry name" value="2-IMINOBUTANOATE/2-IMINOPROPANOATE DEAMINASE RIDA"/>
    <property type="match status" value="1"/>
</dbReference>
<dbReference type="GO" id="GO:0005829">
    <property type="term" value="C:cytosol"/>
    <property type="evidence" value="ECO:0007669"/>
    <property type="project" value="TreeGrafter"/>
</dbReference>
<dbReference type="InterPro" id="IPR035959">
    <property type="entry name" value="RutC-like_sf"/>
</dbReference>